<dbReference type="EMBL" id="JAZGQO010000010">
    <property type="protein sequence ID" value="KAK6175387.1"/>
    <property type="molecule type" value="Genomic_DNA"/>
</dbReference>
<gene>
    <name evidence="1" type="ORF">SNE40_013861</name>
</gene>
<keyword evidence="2" id="KW-1185">Reference proteome</keyword>
<comment type="caution">
    <text evidence="1">The sequence shown here is derived from an EMBL/GenBank/DDBJ whole genome shotgun (WGS) entry which is preliminary data.</text>
</comment>
<dbReference type="PANTHER" id="PTHR31239">
    <property type="entry name" value="NICOLIN 1"/>
    <property type="match status" value="1"/>
</dbReference>
<sequence>MFDVTFPNVINPEDDSFIREIGEIQFKNYYVAYLTIRAKFRSPDFNGQTGDLKWRTCVRRFKMMPDPHSEDGSHSYFYLNRKHFNFDIVNLSTLRFILHQPSPIWKDFKLEDLQFFRTSQAFKPLNLPSWLTAPEETTTEDQASEKPKLPGVPDLDALSAHLQELWAMAEDVSSNQSTVPLGRYDVDGCYDVTLLSYT</sequence>
<dbReference type="PANTHER" id="PTHR31239:SF2">
    <property type="entry name" value="NICOLIN-1"/>
    <property type="match status" value="1"/>
</dbReference>
<proteinExistence type="predicted"/>
<dbReference type="InterPro" id="IPR040235">
    <property type="entry name" value="Nicolin-1"/>
</dbReference>
<evidence type="ECO:0000313" key="2">
    <source>
        <dbReference type="Proteomes" id="UP001347796"/>
    </source>
</evidence>
<organism evidence="1 2">
    <name type="scientific">Patella caerulea</name>
    <name type="common">Rayed Mediterranean limpet</name>
    <dbReference type="NCBI Taxonomy" id="87958"/>
    <lineage>
        <taxon>Eukaryota</taxon>
        <taxon>Metazoa</taxon>
        <taxon>Spiralia</taxon>
        <taxon>Lophotrochozoa</taxon>
        <taxon>Mollusca</taxon>
        <taxon>Gastropoda</taxon>
        <taxon>Patellogastropoda</taxon>
        <taxon>Patelloidea</taxon>
        <taxon>Patellidae</taxon>
        <taxon>Patella</taxon>
    </lineage>
</organism>
<dbReference type="Proteomes" id="UP001347796">
    <property type="component" value="Unassembled WGS sequence"/>
</dbReference>
<dbReference type="AlphaFoldDB" id="A0AAN8JDD5"/>
<protein>
    <submittedName>
        <fullName evidence="1">Uncharacterized protein</fullName>
    </submittedName>
</protein>
<dbReference type="GO" id="GO:0005654">
    <property type="term" value="C:nucleoplasm"/>
    <property type="evidence" value="ECO:0007669"/>
    <property type="project" value="TreeGrafter"/>
</dbReference>
<accession>A0AAN8JDD5</accession>
<evidence type="ECO:0000313" key="1">
    <source>
        <dbReference type="EMBL" id="KAK6175387.1"/>
    </source>
</evidence>
<reference evidence="1 2" key="1">
    <citation type="submission" date="2024-01" db="EMBL/GenBank/DDBJ databases">
        <title>The genome of the rayed Mediterranean limpet Patella caerulea (Linnaeus, 1758).</title>
        <authorList>
            <person name="Anh-Thu Weber A."/>
            <person name="Halstead-Nussloch G."/>
        </authorList>
    </citation>
    <scope>NUCLEOTIDE SEQUENCE [LARGE SCALE GENOMIC DNA]</scope>
    <source>
        <strain evidence="1">AATW-2023a</strain>
        <tissue evidence="1">Whole specimen</tissue>
    </source>
</reference>
<name>A0AAN8JDD5_PATCE</name>